<dbReference type="PROSITE" id="PS51671">
    <property type="entry name" value="ACT"/>
    <property type="match status" value="1"/>
</dbReference>
<dbReference type="SUPFAM" id="SSF53850">
    <property type="entry name" value="Periplasmic binding protein-like II"/>
    <property type="match status" value="1"/>
</dbReference>
<dbReference type="PANTHER" id="PTHR21022">
    <property type="entry name" value="PREPHENATE DEHYDRATASE P PROTEIN"/>
    <property type="match status" value="1"/>
</dbReference>
<gene>
    <name evidence="11" type="ORF">COU01_02350</name>
</gene>
<keyword evidence="6" id="KW-0456">Lyase</keyword>
<evidence type="ECO:0000259" key="9">
    <source>
        <dbReference type="PROSITE" id="PS51171"/>
    </source>
</evidence>
<evidence type="ECO:0000256" key="6">
    <source>
        <dbReference type="ARBA" id="ARBA00023239"/>
    </source>
</evidence>
<dbReference type="InterPro" id="IPR001086">
    <property type="entry name" value="Preph_deHydtase"/>
</dbReference>
<evidence type="ECO:0000256" key="2">
    <source>
        <dbReference type="ARBA" id="ARBA00013147"/>
    </source>
</evidence>
<feature type="domain" description="Prephenate dehydratase" evidence="9">
    <location>
        <begin position="9"/>
        <end position="203"/>
    </location>
</feature>
<proteinExistence type="predicted"/>
<dbReference type="UniPathway" id="UPA00121">
    <property type="reaction ID" value="UER00345"/>
</dbReference>
<dbReference type="EMBL" id="PFAT01000029">
    <property type="protein sequence ID" value="PIR92335.1"/>
    <property type="molecule type" value="Genomic_DNA"/>
</dbReference>
<accession>A0A2H0UZV1</accession>
<dbReference type="GO" id="GO:0004664">
    <property type="term" value="F:prephenate dehydratase activity"/>
    <property type="evidence" value="ECO:0007669"/>
    <property type="project" value="UniProtKB-EC"/>
</dbReference>
<evidence type="ECO:0000256" key="5">
    <source>
        <dbReference type="ARBA" id="ARBA00023222"/>
    </source>
</evidence>
<dbReference type="Gene3D" id="3.30.70.260">
    <property type="match status" value="1"/>
</dbReference>
<dbReference type="InterPro" id="IPR045865">
    <property type="entry name" value="ACT-like_dom_sf"/>
</dbReference>
<keyword evidence="5" id="KW-0584">Phenylalanine biosynthesis</keyword>
<evidence type="ECO:0000256" key="1">
    <source>
        <dbReference type="ARBA" id="ARBA00004741"/>
    </source>
</evidence>
<keyword evidence="4" id="KW-0057">Aromatic amino acid biosynthesis</keyword>
<dbReference type="PROSITE" id="PS51171">
    <property type="entry name" value="PREPHENATE_DEHYDR_3"/>
    <property type="match status" value="1"/>
</dbReference>
<dbReference type="Proteomes" id="UP000228510">
    <property type="component" value="Unassembled WGS sequence"/>
</dbReference>
<dbReference type="PIRSF" id="PIRSF001500">
    <property type="entry name" value="Chor_mut_pdt_Ppr"/>
    <property type="match status" value="1"/>
</dbReference>
<dbReference type="EC" id="4.2.1.51" evidence="2"/>
<comment type="catalytic activity">
    <reaction evidence="7">
        <text>prephenate + H(+) = 3-phenylpyruvate + CO2 + H2O</text>
        <dbReference type="Rhea" id="RHEA:21648"/>
        <dbReference type="ChEBI" id="CHEBI:15377"/>
        <dbReference type="ChEBI" id="CHEBI:15378"/>
        <dbReference type="ChEBI" id="CHEBI:16526"/>
        <dbReference type="ChEBI" id="CHEBI:18005"/>
        <dbReference type="ChEBI" id="CHEBI:29934"/>
        <dbReference type="EC" id="4.2.1.51"/>
    </reaction>
</comment>
<evidence type="ECO:0000256" key="8">
    <source>
        <dbReference type="PIRSR" id="PIRSR001500-2"/>
    </source>
</evidence>
<evidence type="ECO:0000256" key="7">
    <source>
        <dbReference type="ARBA" id="ARBA00047848"/>
    </source>
</evidence>
<evidence type="ECO:0000256" key="3">
    <source>
        <dbReference type="ARBA" id="ARBA00022605"/>
    </source>
</evidence>
<evidence type="ECO:0000259" key="10">
    <source>
        <dbReference type="PROSITE" id="PS51671"/>
    </source>
</evidence>
<evidence type="ECO:0000313" key="12">
    <source>
        <dbReference type="Proteomes" id="UP000228510"/>
    </source>
</evidence>
<feature type="domain" description="ACT" evidence="10">
    <location>
        <begin position="215"/>
        <end position="288"/>
    </location>
</feature>
<dbReference type="CDD" id="cd04905">
    <property type="entry name" value="ACT_CM-PDT"/>
    <property type="match status" value="1"/>
</dbReference>
<sequence>MKSQNGVNAILALGPGTNGHEAALRAKAMLGLNGCKITFHPSHQEILSAMNGGANDRIAIVAIENSTQGYVREVVQHWLPCVLNGASPPDFNVIGEVRIVIKHCLLARKNITGAHELTGVMSHPQALGQCGIWLRQQRLTLQVPAESTARAAEIVATDTAYSRYGAIGSGLAAELYGLRVLVSGITDNNLYGENITRFYILGKQPAAKTGRDYTALLVKVPNVSGELHRITGAIAGNGINMTSLHSIPAGKLGDYVFYIEMEGHIEDRIVEVALASITNITDNHLVVLGSFPQANV</sequence>
<dbReference type="GO" id="GO:0009094">
    <property type="term" value="P:L-phenylalanine biosynthetic process"/>
    <property type="evidence" value="ECO:0007669"/>
    <property type="project" value="UniProtKB-UniPathway"/>
</dbReference>
<comment type="caution">
    <text evidence="11">The sequence shown here is derived from an EMBL/GenBank/DDBJ whole genome shotgun (WGS) entry which is preliminary data.</text>
</comment>
<keyword evidence="3" id="KW-0028">Amino-acid biosynthesis</keyword>
<dbReference type="GO" id="GO:0005737">
    <property type="term" value="C:cytoplasm"/>
    <property type="evidence" value="ECO:0007669"/>
    <property type="project" value="TreeGrafter"/>
</dbReference>
<dbReference type="PANTHER" id="PTHR21022:SF19">
    <property type="entry name" value="PREPHENATE DEHYDRATASE-RELATED"/>
    <property type="match status" value="1"/>
</dbReference>
<evidence type="ECO:0000313" key="11">
    <source>
        <dbReference type="EMBL" id="PIR92335.1"/>
    </source>
</evidence>
<name>A0A2H0UZV1_9BACT</name>
<dbReference type="SUPFAM" id="SSF55021">
    <property type="entry name" value="ACT-like"/>
    <property type="match status" value="1"/>
</dbReference>
<comment type="pathway">
    <text evidence="1">Amino-acid biosynthesis; L-phenylalanine biosynthesis; phenylpyruvate from prephenate: step 1/1.</text>
</comment>
<dbReference type="Gene3D" id="3.40.190.10">
    <property type="entry name" value="Periplasmic binding protein-like II"/>
    <property type="match status" value="2"/>
</dbReference>
<dbReference type="AlphaFoldDB" id="A0A2H0UZV1"/>
<feature type="site" description="Essential for prephenate dehydratase activity" evidence="8">
    <location>
        <position position="196"/>
    </location>
</feature>
<evidence type="ECO:0000256" key="4">
    <source>
        <dbReference type="ARBA" id="ARBA00023141"/>
    </source>
</evidence>
<dbReference type="InterPro" id="IPR008242">
    <property type="entry name" value="Chor_mutase/pphenate_deHydtase"/>
</dbReference>
<organism evidence="11 12">
    <name type="scientific">Candidatus Falkowbacteria bacterium CG10_big_fil_rev_8_21_14_0_10_44_15</name>
    <dbReference type="NCBI Taxonomy" id="1974569"/>
    <lineage>
        <taxon>Bacteria</taxon>
        <taxon>Candidatus Falkowiibacteriota</taxon>
    </lineage>
</organism>
<protein>
    <recommendedName>
        <fullName evidence="2">prephenate dehydratase</fullName>
        <ecNumber evidence="2">4.2.1.51</ecNumber>
    </recommendedName>
</protein>
<reference evidence="12" key="1">
    <citation type="submission" date="2017-09" db="EMBL/GenBank/DDBJ databases">
        <title>Depth-based differentiation of microbial function through sediment-hosted aquifers and enrichment of novel symbionts in the deep terrestrial subsurface.</title>
        <authorList>
            <person name="Probst A.J."/>
            <person name="Ladd B."/>
            <person name="Jarett J.K."/>
            <person name="Geller-Mcgrath D.E."/>
            <person name="Sieber C.M.K."/>
            <person name="Emerson J.B."/>
            <person name="Anantharaman K."/>
            <person name="Thomas B.C."/>
            <person name="Malmstrom R."/>
            <person name="Stieglmeier M."/>
            <person name="Klingl A."/>
            <person name="Woyke T."/>
            <person name="Ryan C.M."/>
            <person name="Banfield J.F."/>
        </authorList>
    </citation>
    <scope>NUCLEOTIDE SEQUENCE [LARGE SCALE GENOMIC DNA]</scope>
</reference>
<dbReference type="InterPro" id="IPR002912">
    <property type="entry name" value="ACT_dom"/>
</dbReference>
<dbReference type="Pfam" id="PF01842">
    <property type="entry name" value="ACT"/>
    <property type="match status" value="1"/>
</dbReference>
<dbReference type="Pfam" id="PF00800">
    <property type="entry name" value="PDT"/>
    <property type="match status" value="1"/>
</dbReference>